<feature type="signal peptide" evidence="2">
    <location>
        <begin position="1"/>
        <end position="19"/>
    </location>
</feature>
<dbReference type="Gene3D" id="3.40.190.10">
    <property type="entry name" value="Periplasmic binding protein-like II"/>
    <property type="match status" value="2"/>
</dbReference>
<evidence type="ECO:0000313" key="3">
    <source>
        <dbReference type="EMBL" id="KIL41458.1"/>
    </source>
</evidence>
<evidence type="ECO:0000313" key="4">
    <source>
        <dbReference type="Proteomes" id="UP000031967"/>
    </source>
</evidence>
<evidence type="ECO:0000256" key="2">
    <source>
        <dbReference type="SAM" id="SignalP"/>
    </source>
</evidence>
<dbReference type="PANTHER" id="PTHR43649:SF12">
    <property type="entry name" value="DIACETYLCHITOBIOSE BINDING PROTEIN DASA"/>
    <property type="match status" value="1"/>
</dbReference>
<keyword evidence="4" id="KW-1185">Reference proteome</keyword>
<dbReference type="Pfam" id="PF01547">
    <property type="entry name" value="SBP_bac_1"/>
    <property type="match status" value="1"/>
</dbReference>
<organism evidence="3 4">
    <name type="scientific">Gordoniibacillus kamchatkensis</name>
    <dbReference type="NCBI Taxonomy" id="1590651"/>
    <lineage>
        <taxon>Bacteria</taxon>
        <taxon>Bacillati</taxon>
        <taxon>Bacillota</taxon>
        <taxon>Bacilli</taxon>
        <taxon>Bacillales</taxon>
        <taxon>Paenibacillaceae</taxon>
        <taxon>Gordoniibacillus</taxon>
    </lineage>
</organism>
<protein>
    <recommendedName>
        <fullName evidence="5">Extracellular solute-binding protein</fullName>
    </recommendedName>
</protein>
<accession>A0ABR5AK91</accession>
<dbReference type="InterPro" id="IPR006059">
    <property type="entry name" value="SBP"/>
</dbReference>
<dbReference type="Proteomes" id="UP000031967">
    <property type="component" value="Unassembled WGS sequence"/>
</dbReference>
<keyword evidence="2" id="KW-0732">Signal</keyword>
<comment type="caution">
    <text evidence="3">The sequence shown here is derived from an EMBL/GenBank/DDBJ whole genome shotgun (WGS) entry which is preliminary data.</text>
</comment>
<dbReference type="PANTHER" id="PTHR43649">
    <property type="entry name" value="ARABINOSE-BINDING PROTEIN-RELATED"/>
    <property type="match status" value="1"/>
</dbReference>
<evidence type="ECO:0000256" key="1">
    <source>
        <dbReference type="SAM" id="MobiDB-lite"/>
    </source>
</evidence>
<proteinExistence type="predicted"/>
<feature type="chain" id="PRO_5046303524" description="Extracellular solute-binding protein" evidence="2">
    <location>
        <begin position="20"/>
        <end position="529"/>
    </location>
</feature>
<dbReference type="PROSITE" id="PS51257">
    <property type="entry name" value="PROKAR_LIPOPROTEIN"/>
    <property type="match status" value="1"/>
</dbReference>
<dbReference type="InterPro" id="IPR050490">
    <property type="entry name" value="Bact_solute-bd_prot1"/>
</dbReference>
<feature type="region of interest" description="Disordered" evidence="1">
    <location>
        <begin position="25"/>
        <end position="48"/>
    </location>
</feature>
<evidence type="ECO:0008006" key="5">
    <source>
        <dbReference type="Google" id="ProtNLM"/>
    </source>
</evidence>
<gene>
    <name evidence="3" type="ORF">SD70_07445</name>
</gene>
<dbReference type="EMBL" id="JXAK01000009">
    <property type="protein sequence ID" value="KIL41458.1"/>
    <property type="molecule type" value="Genomic_DNA"/>
</dbReference>
<name>A0ABR5AK91_9BACL</name>
<dbReference type="SUPFAM" id="SSF53850">
    <property type="entry name" value="Periplasmic binding protein-like II"/>
    <property type="match status" value="1"/>
</dbReference>
<dbReference type="RefSeq" id="WP_041046970.1">
    <property type="nucleotide sequence ID" value="NZ_JXAK01000009.1"/>
</dbReference>
<reference evidence="3 4" key="1">
    <citation type="submission" date="2014-12" db="EMBL/GenBank/DDBJ databases">
        <title>Draft genome sequence of Paenibacillus kamchatkensis strain B-2647.</title>
        <authorList>
            <person name="Karlyshev A.V."/>
            <person name="Kudryashova E.B."/>
        </authorList>
    </citation>
    <scope>NUCLEOTIDE SEQUENCE [LARGE SCALE GENOMIC DNA]</scope>
    <source>
        <strain evidence="3 4">VKM B-2647</strain>
    </source>
</reference>
<sequence length="529" mass="59450">MKTKSWLAVLSCTSLLVLAACSGNSGDSVPPGKSSAVAPQTEGSKGNKLLDKPITIHVLSTDTSPPVNTKSPVFDYIFERTNVRLDLELAATNYAQRAQTIVATNSLPDVMKIPNGSPYFAEAAKNGLFLPLDDYMADLPNLSKIMKQDKEIEKNKVDGKLYSFPVLGQWKLQLAQAPMMRVDLLQELGLSVPKTFNELYQVLKKMKEKYPDSIPFTSREGAKNLLRPLAFALGSGNRMYFDPAIDGGKYVYGQAHPEFKAVLEYVHKLYAEKLLDPDYAVNTGDQMKEKLSAGKAFFYYDNNSFGVNFNTALLASNPKAKFDLLPLMQNDRGQTRNWMYAKDWLHHFVISAKAKNPKEIVKFFDWLYSDEGTLITNYGIEGKHFKMVGGKPVIEESVIKEFANTKDPYRYMQNTLGVGFLAFSLNVDEHPMAVVSPPELSKWAEQIVPDKGYVYELFDPPFTSAESAKLKTLQSKVDTLVDQEMDKFIIGTRPLSDYDKFIQQLKDSGALEIEKIYNDAYVRLMQQSK</sequence>